<evidence type="ECO:0000259" key="2">
    <source>
        <dbReference type="Pfam" id="PF01935"/>
    </source>
</evidence>
<keyword evidence="4" id="KW-1185">Reference proteome</keyword>
<dbReference type="Gene3D" id="3.40.50.300">
    <property type="entry name" value="P-loop containing nucleotide triphosphate hydrolases"/>
    <property type="match status" value="1"/>
</dbReference>
<dbReference type="PANTHER" id="PTHR30121">
    <property type="entry name" value="UNCHARACTERIZED PROTEIN YJGR-RELATED"/>
    <property type="match status" value="1"/>
</dbReference>
<reference evidence="3 4" key="1">
    <citation type="submission" date="2014-08" db="EMBL/GenBank/DDBJ databases">
        <title>Complete genome of a marine bacteria Jeotgalibacillus malaysiensis.</title>
        <authorList>
            <person name="Yaakop A.S."/>
            <person name="Chan K.-G."/>
            <person name="Goh K.M."/>
        </authorList>
    </citation>
    <scope>NUCLEOTIDE SEQUENCE [LARGE SCALE GENOMIC DNA]</scope>
    <source>
        <strain evidence="3 4">D5</strain>
        <plasmid evidence="4">Plasmid</plasmid>
    </source>
</reference>
<evidence type="ECO:0000256" key="1">
    <source>
        <dbReference type="SAM" id="Coils"/>
    </source>
</evidence>
<protein>
    <submittedName>
        <fullName evidence="3">Type IV secretory pathway VirB4 component-like protein</fullName>
    </submittedName>
</protein>
<dbReference type="InterPro" id="IPR027417">
    <property type="entry name" value="P-loop_NTPase"/>
</dbReference>
<proteinExistence type="predicted"/>
<dbReference type="Proteomes" id="UP000031449">
    <property type="component" value="Plasmid unnamed"/>
</dbReference>
<keyword evidence="3" id="KW-0614">Plasmid</keyword>
<dbReference type="OrthoDB" id="9804380at2"/>
<dbReference type="AlphaFoldDB" id="A0A0B5AU10"/>
<dbReference type="BioCyc" id="JESP1508404:G14D9-13562-MONOMER"/>
<evidence type="ECO:0000313" key="4">
    <source>
        <dbReference type="Proteomes" id="UP000031449"/>
    </source>
</evidence>
<dbReference type="PANTHER" id="PTHR30121:SF6">
    <property type="entry name" value="SLR6007 PROTEIN"/>
    <property type="match status" value="1"/>
</dbReference>
<dbReference type="SUPFAM" id="SSF52540">
    <property type="entry name" value="P-loop containing nucleoside triphosphate hydrolases"/>
    <property type="match status" value="1"/>
</dbReference>
<organism evidence="3 4">
    <name type="scientific">Jeotgalibacillus malaysiensis</name>
    <dbReference type="NCBI Taxonomy" id="1508404"/>
    <lineage>
        <taxon>Bacteria</taxon>
        <taxon>Bacillati</taxon>
        <taxon>Bacillota</taxon>
        <taxon>Bacilli</taxon>
        <taxon>Bacillales</taxon>
        <taxon>Caryophanaceae</taxon>
        <taxon>Jeotgalibacillus</taxon>
    </lineage>
</organism>
<dbReference type="CDD" id="cd01127">
    <property type="entry name" value="TrwB_TraG_TraD_VirD4"/>
    <property type="match status" value="2"/>
</dbReference>
<keyword evidence="1" id="KW-0175">Coiled coil</keyword>
<dbReference type="KEGG" id="jeo:JMA_42390"/>
<gene>
    <name evidence="3" type="ORF">JMA_42390</name>
</gene>
<dbReference type="Pfam" id="PF01935">
    <property type="entry name" value="DUF87"/>
    <property type="match status" value="1"/>
</dbReference>
<sequence length="644" mass="73073">MGKKKKKKQVTDETFVMEDDSTGVSSNIFEKGMTDIKDYIAPPSFERNHHDYLRAGEKFVRSYVMTGFPSSIRVGWLDSIIHGEADTDLTIHINPADERTALDELTNKITQFEAQLYIEQEKGSIRNESMLRNKITSLYSQRERLEQNFENLFHIQIGANLFADSKEELEKEAQKIDNKLKGNKTYLMPTYLRQAEGYKTSLPFGKTYIPDLFRNFNTGALTACFPFYNAEISHETGVFIGVNLETNTPVMIDFYDRKKLFNSNVTVFGQAGSGKTFAVSLLTMRSALRGVRTVIIDPENEYQALTKALGGAHISIATDSKHFLNPFDVESEVNPDDGIERVDLKSKAADILNLIAVMAGGLNAEQRSIVATVIKQTYEDFGFSEDPSSLLFSDGHFDEESGIFYAEGMRKPMPTFSDFHERLDTLARSENNRDTQRLSKSLEIYKKGGIYDLFDCHTSEELTNFKNAPIVTFDISQLEESILRPIGMYVALSWAWEKFAKKNRHIKKRIVCDEAWMLVNKNMAGHEYTGQFLENCSRRIRKRNGGLLVASQNFMEFADSQQGQAVLKNAVTKILLKQDSTDIDGVQDMFKLSDGERNFLLQAQRGEALIKMSQQSSVAYVLPFDYEVEFISKANQQITEARSS</sequence>
<evidence type="ECO:0000313" key="3">
    <source>
        <dbReference type="EMBL" id="AJD93556.1"/>
    </source>
</evidence>
<feature type="coiled-coil region" evidence="1">
    <location>
        <begin position="102"/>
        <end position="179"/>
    </location>
</feature>
<dbReference type="InterPro" id="IPR051162">
    <property type="entry name" value="T4SS_component"/>
</dbReference>
<dbReference type="Gene3D" id="1.10.8.730">
    <property type="match status" value="1"/>
</dbReference>
<dbReference type="InterPro" id="IPR002789">
    <property type="entry name" value="HerA_central"/>
</dbReference>
<geneLocation type="plasmid" evidence="4"/>
<accession>A0A0B5AU10</accession>
<name>A0A0B5AU10_9BACL</name>
<dbReference type="HOGENOM" id="CLU_009097_4_1_9"/>
<feature type="domain" description="Helicase HerA central" evidence="2">
    <location>
        <begin position="245"/>
        <end position="482"/>
    </location>
</feature>
<dbReference type="EMBL" id="CP009417">
    <property type="protein sequence ID" value="AJD93556.1"/>
    <property type="molecule type" value="Genomic_DNA"/>
</dbReference>